<dbReference type="Proteomes" id="UP000077315">
    <property type="component" value="Unassembled WGS sequence"/>
</dbReference>
<gene>
    <name evidence="4" type="ORF">PHYBLDRAFT_188298</name>
</gene>
<dbReference type="InParanoid" id="A0A167L4C4"/>
<dbReference type="GO" id="GO:0031588">
    <property type="term" value="C:nucleotide-activated protein kinase complex"/>
    <property type="evidence" value="ECO:0007669"/>
    <property type="project" value="TreeGrafter"/>
</dbReference>
<sequence>MRDWLVMPAPSSSLTYPVGKPKTERDIRPHQHKRQQPVRRVTSSWRTVLSLFGDAETFKQQQRSQSTPTLLKNAENIEQVHHFVIEEEPESVMVSPSSASSFSAAESVVSTAACSEHSPLGTPEIKQVTETEDTLEVNTPVELTEFRWSFAGQQVYVTGTFDNWGVSLPMTKAPEASYFVASIPLDRSVDIEFKFVVDGIWSYAADLPHCTDNHGNVNNVFYAKAK</sequence>
<accession>A0A167L4C4</accession>
<dbReference type="GO" id="GO:0005737">
    <property type="term" value="C:cytoplasm"/>
    <property type="evidence" value="ECO:0007669"/>
    <property type="project" value="TreeGrafter"/>
</dbReference>
<dbReference type="EMBL" id="KV440991">
    <property type="protein sequence ID" value="OAD69568.1"/>
    <property type="molecule type" value="Genomic_DNA"/>
</dbReference>
<dbReference type="GO" id="GO:0007165">
    <property type="term" value="P:signal transduction"/>
    <property type="evidence" value="ECO:0007669"/>
    <property type="project" value="TreeGrafter"/>
</dbReference>
<proteinExistence type="inferred from homology"/>
<dbReference type="InterPro" id="IPR014756">
    <property type="entry name" value="Ig_E-set"/>
</dbReference>
<evidence type="ECO:0000313" key="5">
    <source>
        <dbReference type="Proteomes" id="UP000077315"/>
    </source>
</evidence>
<evidence type="ECO:0000256" key="2">
    <source>
        <dbReference type="SAM" id="MobiDB-lite"/>
    </source>
</evidence>
<name>A0A167L4C4_PHYB8</name>
<keyword evidence="5" id="KW-1185">Reference proteome</keyword>
<dbReference type="RefSeq" id="XP_018287608.1">
    <property type="nucleotide sequence ID" value="XM_018439480.1"/>
</dbReference>
<dbReference type="PANTHER" id="PTHR10343:SF84">
    <property type="entry name" value="5'-AMP-ACTIVATED PROTEIN KINASE SUBUNIT BETA-1"/>
    <property type="match status" value="1"/>
</dbReference>
<dbReference type="CDD" id="cd02859">
    <property type="entry name" value="E_set_AMPKbeta_like_N"/>
    <property type="match status" value="1"/>
</dbReference>
<organism evidence="4 5">
    <name type="scientific">Phycomyces blakesleeanus (strain ATCC 8743b / DSM 1359 / FGSC 10004 / NBRC 33097 / NRRL 1555)</name>
    <dbReference type="NCBI Taxonomy" id="763407"/>
    <lineage>
        <taxon>Eukaryota</taxon>
        <taxon>Fungi</taxon>
        <taxon>Fungi incertae sedis</taxon>
        <taxon>Mucoromycota</taxon>
        <taxon>Mucoromycotina</taxon>
        <taxon>Mucoromycetes</taxon>
        <taxon>Mucorales</taxon>
        <taxon>Phycomycetaceae</taxon>
        <taxon>Phycomyces</taxon>
    </lineage>
</organism>
<reference evidence="5" key="1">
    <citation type="submission" date="2015-06" db="EMBL/GenBank/DDBJ databases">
        <title>Expansion of signal transduction pathways in fungi by whole-genome duplication.</title>
        <authorList>
            <consortium name="DOE Joint Genome Institute"/>
            <person name="Corrochano L.M."/>
            <person name="Kuo A."/>
            <person name="Marcet-Houben M."/>
            <person name="Polaino S."/>
            <person name="Salamov A."/>
            <person name="Villalobos J.M."/>
            <person name="Alvarez M.I."/>
            <person name="Avalos J."/>
            <person name="Benito E.P."/>
            <person name="Benoit I."/>
            <person name="Burger G."/>
            <person name="Camino L.P."/>
            <person name="Canovas D."/>
            <person name="Cerda-Olmedo E."/>
            <person name="Cheng J.-F."/>
            <person name="Dominguez A."/>
            <person name="Elias M."/>
            <person name="Eslava A.P."/>
            <person name="Glaser F."/>
            <person name="Grimwood J."/>
            <person name="Gutierrez G."/>
            <person name="Heitman J."/>
            <person name="Henrissat B."/>
            <person name="Iturriaga E.A."/>
            <person name="Lang B.F."/>
            <person name="Lavin J.L."/>
            <person name="Lee S."/>
            <person name="Li W."/>
            <person name="Lindquist E."/>
            <person name="Lopez-Garcia S."/>
            <person name="Luque E.M."/>
            <person name="Marcos A.T."/>
            <person name="Martin J."/>
            <person name="McCluskey K."/>
            <person name="Medina H.R."/>
            <person name="Miralles-Duran A."/>
            <person name="Miyazaki A."/>
            <person name="Munoz-Torres E."/>
            <person name="Oguiza J.A."/>
            <person name="Ohm R."/>
            <person name="Olmedo M."/>
            <person name="Orejas M."/>
            <person name="Ortiz-Castellanos L."/>
            <person name="Pisabarro A.G."/>
            <person name="Rodriguez-Romero J."/>
            <person name="Ruiz-Herrera J."/>
            <person name="Ruiz-Vazquez R."/>
            <person name="Sanz C."/>
            <person name="Schackwitz W."/>
            <person name="Schmutz J."/>
            <person name="Shahriari M."/>
            <person name="Shelest E."/>
            <person name="Silva-Franco F."/>
            <person name="Soanes D."/>
            <person name="Syed K."/>
            <person name="Tagua V.G."/>
            <person name="Talbot N.J."/>
            <person name="Thon M."/>
            <person name="De vries R.P."/>
            <person name="Wiebenga A."/>
            <person name="Yadav J.S."/>
            <person name="Braun E.L."/>
            <person name="Baker S."/>
            <person name="Garre V."/>
            <person name="Horwitz B."/>
            <person name="Torres-Martinez S."/>
            <person name="Idnurm A."/>
            <person name="Herrera-Estrella A."/>
            <person name="Gabaldon T."/>
            <person name="Grigoriev I.V."/>
        </authorList>
    </citation>
    <scope>NUCLEOTIDE SEQUENCE [LARGE SCALE GENOMIC DNA]</scope>
    <source>
        <strain evidence="5">NRRL 1555(-)</strain>
    </source>
</reference>
<dbReference type="AlphaFoldDB" id="A0A167L4C4"/>
<dbReference type="STRING" id="763407.A0A167L4C4"/>
<dbReference type="Gene3D" id="2.60.40.10">
    <property type="entry name" value="Immunoglobulins"/>
    <property type="match status" value="1"/>
</dbReference>
<comment type="similarity">
    <text evidence="1">Belongs to the 5'-AMP-activated protein kinase beta subunit family.</text>
</comment>
<evidence type="ECO:0000259" key="3">
    <source>
        <dbReference type="Pfam" id="PF16561"/>
    </source>
</evidence>
<dbReference type="SUPFAM" id="SSF81296">
    <property type="entry name" value="E set domains"/>
    <property type="match status" value="1"/>
</dbReference>
<dbReference type="GO" id="GO:0005634">
    <property type="term" value="C:nucleus"/>
    <property type="evidence" value="ECO:0007669"/>
    <property type="project" value="TreeGrafter"/>
</dbReference>
<feature type="domain" description="AMP-activated protein kinase glycogen-binding" evidence="3">
    <location>
        <begin position="144"/>
        <end position="222"/>
    </location>
</feature>
<dbReference type="InterPro" id="IPR032640">
    <property type="entry name" value="AMPK1_CBM"/>
</dbReference>
<dbReference type="VEuPathDB" id="FungiDB:PHYBLDRAFT_188298"/>
<dbReference type="OrthoDB" id="5873279at2759"/>
<evidence type="ECO:0000313" key="4">
    <source>
        <dbReference type="EMBL" id="OAD69568.1"/>
    </source>
</evidence>
<dbReference type="PANTHER" id="PTHR10343">
    <property type="entry name" value="5'-AMP-ACTIVATED PROTEIN KINASE , BETA SUBUNIT"/>
    <property type="match status" value="1"/>
</dbReference>
<dbReference type="GeneID" id="29000386"/>
<protein>
    <submittedName>
        <fullName evidence="4">Carbohydrate-binding module family 48 protein</fullName>
    </submittedName>
</protein>
<evidence type="ECO:0000256" key="1">
    <source>
        <dbReference type="ARBA" id="ARBA00010926"/>
    </source>
</evidence>
<dbReference type="GO" id="GO:0019901">
    <property type="term" value="F:protein kinase binding"/>
    <property type="evidence" value="ECO:0007669"/>
    <property type="project" value="TreeGrafter"/>
</dbReference>
<dbReference type="InterPro" id="IPR013783">
    <property type="entry name" value="Ig-like_fold"/>
</dbReference>
<dbReference type="Pfam" id="PF16561">
    <property type="entry name" value="AMPK1_CBM"/>
    <property type="match status" value="1"/>
</dbReference>
<dbReference type="InterPro" id="IPR050827">
    <property type="entry name" value="CRP1_MDG1_kinase"/>
</dbReference>
<feature type="region of interest" description="Disordered" evidence="2">
    <location>
        <begin position="17"/>
        <end position="40"/>
    </location>
</feature>